<evidence type="ECO:0000313" key="6">
    <source>
        <dbReference type="EMBL" id="PZD95824.1"/>
    </source>
</evidence>
<dbReference type="PROSITE" id="PS51296">
    <property type="entry name" value="RIESKE"/>
    <property type="match status" value="1"/>
</dbReference>
<dbReference type="Pfam" id="PF00355">
    <property type="entry name" value="Rieske"/>
    <property type="match status" value="1"/>
</dbReference>
<protein>
    <submittedName>
        <fullName evidence="6">Rieske (2Fe-2S) protein</fullName>
    </submittedName>
</protein>
<dbReference type="Proteomes" id="UP000249522">
    <property type="component" value="Unassembled WGS sequence"/>
</dbReference>
<sequence length="99" mass="11024">MQQVTLGKPESFERLPAEVTVEGREYYLTRHEGAYVLLSRRCPHAGYTVEVEGGELFCPLHGWTFDMESGQCLNVKSAALASYKVAVCDGVLVAELEER</sequence>
<dbReference type="GO" id="GO:0046872">
    <property type="term" value="F:metal ion binding"/>
    <property type="evidence" value="ECO:0007669"/>
    <property type="project" value="UniProtKB-KW"/>
</dbReference>
<feature type="domain" description="Rieske" evidence="5">
    <location>
        <begin position="7"/>
        <end position="94"/>
    </location>
</feature>
<proteinExistence type="predicted"/>
<dbReference type="InterPro" id="IPR017941">
    <property type="entry name" value="Rieske_2Fe-2S"/>
</dbReference>
<evidence type="ECO:0000259" key="5">
    <source>
        <dbReference type="PROSITE" id="PS51296"/>
    </source>
</evidence>
<dbReference type="InterPro" id="IPR036922">
    <property type="entry name" value="Rieske_2Fe-2S_sf"/>
</dbReference>
<comment type="caution">
    <text evidence="6">The sequence shown here is derived from an EMBL/GenBank/DDBJ whole genome shotgun (WGS) entry which is preliminary data.</text>
</comment>
<dbReference type="GO" id="GO:0051537">
    <property type="term" value="F:2 iron, 2 sulfur cluster binding"/>
    <property type="evidence" value="ECO:0007669"/>
    <property type="project" value="UniProtKB-KW"/>
</dbReference>
<dbReference type="CDD" id="cd03467">
    <property type="entry name" value="Rieske"/>
    <property type="match status" value="1"/>
</dbReference>
<accession>A0A2W1LN02</accession>
<evidence type="ECO:0000256" key="4">
    <source>
        <dbReference type="ARBA" id="ARBA00023014"/>
    </source>
</evidence>
<evidence type="ECO:0000313" key="7">
    <source>
        <dbReference type="Proteomes" id="UP000249522"/>
    </source>
</evidence>
<dbReference type="RefSeq" id="WP_111146569.1">
    <property type="nucleotide sequence ID" value="NZ_QKRB01000043.1"/>
</dbReference>
<dbReference type="EMBL" id="QKRB01000043">
    <property type="protein sequence ID" value="PZD95824.1"/>
    <property type="molecule type" value="Genomic_DNA"/>
</dbReference>
<evidence type="ECO:0000256" key="2">
    <source>
        <dbReference type="ARBA" id="ARBA00022723"/>
    </source>
</evidence>
<organism evidence="6 7">
    <name type="scientific">Paenibacillus sambharensis</name>
    <dbReference type="NCBI Taxonomy" id="1803190"/>
    <lineage>
        <taxon>Bacteria</taxon>
        <taxon>Bacillati</taxon>
        <taxon>Bacillota</taxon>
        <taxon>Bacilli</taxon>
        <taxon>Bacillales</taxon>
        <taxon>Paenibacillaceae</taxon>
        <taxon>Paenibacillus</taxon>
    </lineage>
</organism>
<keyword evidence="7" id="KW-1185">Reference proteome</keyword>
<dbReference type="AlphaFoldDB" id="A0A2W1LN02"/>
<keyword evidence="2" id="KW-0479">Metal-binding</keyword>
<keyword evidence="1" id="KW-0001">2Fe-2S</keyword>
<gene>
    <name evidence="6" type="ORF">DNH61_10245</name>
</gene>
<dbReference type="OrthoDB" id="2614894at2"/>
<dbReference type="SUPFAM" id="SSF50022">
    <property type="entry name" value="ISP domain"/>
    <property type="match status" value="1"/>
</dbReference>
<reference evidence="6 7" key="1">
    <citation type="submission" date="2018-06" db="EMBL/GenBank/DDBJ databases">
        <title>Paenibacillus imtechensis sp. nov.</title>
        <authorList>
            <person name="Pinnaka A.K."/>
            <person name="Singh H."/>
            <person name="Kaur M."/>
        </authorList>
    </citation>
    <scope>NUCLEOTIDE SEQUENCE [LARGE SCALE GENOMIC DNA]</scope>
    <source>
        <strain evidence="6 7">SMB1</strain>
    </source>
</reference>
<evidence type="ECO:0000256" key="1">
    <source>
        <dbReference type="ARBA" id="ARBA00022714"/>
    </source>
</evidence>
<keyword evidence="3" id="KW-0408">Iron</keyword>
<keyword evidence="4" id="KW-0411">Iron-sulfur</keyword>
<evidence type="ECO:0000256" key="3">
    <source>
        <dbReference type="ARBA" id="ARBA00023004"/>
    </source>
</evidence>
<dbReference type="GO" id="GO:0016705">
    <property type="term" value="F:oxidoreductase activity, acting on paired donors, with incorporation or reduction of molecular oxygen"/>
    <property type="evidence" value="ECO:0007669"/>
    <property type="project" value="UniProtKB-ARBA"/>
</dbReference>
<dbReference type="Gene3D" id="2.102.10.10">
    <property type="entry name" value="Rieske [2Fe-2S] iron-sulphur domain"/>
    <property type="match status" value="1"/>
</dbReference>
<name>A0A2W1LN02_9BACL</name>
<dbReference type="GO" id="GO:0004497">
    <property type="term" value="F:monooxygenase activity"/>
    <property type="evidence" value="ECO:0007669"/>
    <property type="project" value="UniProtKB-ARBA"/>
</dbReference>